<protein>
    <submittedName>
        <fullName evidence="3">Transporter substrate-binding domain-containing protein</fullName>
    </submittedName>
</protein>
<evidence type="ECO:0000259" key="2">
    <source>
        <dbReference type="SMART" id="SM00062"/>
    </source>
</evidence>
<gene>
    <name evidence="3" type="ORF">N7548_01670</name>
</gene>
<dbReference type="Pfam" id="PF00497">
    <property type="entry name" value="SBP_bac_3"/>
    <property type="match status" value="1"/>
</dbReference>
<dbReference type="SUPFAM" id="SSF53850">
    <property type="entry name" value="Periplasmic binding protein-like II"/>
    <property type="match status" value="1"/>
</dbReference>
<keyword evidence="4" id="KW-1185">Reference proteome</keyword>
<feature type="domain" description="Solute-binding protein family 3/N-terminal" evidence="2">
    <location>
        <begin position="1"/>
        <end position="224"/>
    </location>
</feature>
<name>A0ABT2Y483_9MOLU</name>
<comment type="caution">
    <text evidence="3">The sequence shown here is derived from an EMBL/GenBank/DDBJ whole genome shotgun (WGS) entry which is preliminary data.</text>
</comment>
<dbReference type="InterPro" id="IPR001638">
    <property type="entry name" value="Solute-binding_3/MltF_N"/>
</dbReference>
<dbReference type="Gene3D" id="3.40.190.10">
    <property type="entry name" value="Periplasmic binding protein-like II"/>
    <property type="match status" value="2"/>
</dbReference>
<organism evidence="3 4">
    <name type="scientific">Paracholeplasma manati</name>
    <dbReference type="NCBI Taxonomy" id="591373"/>
    <lineage>
        <taxon>Bacteria</taxon>
        <taxon>Bacillati</taxon>
        <taxon>Mycoplasmatota</taxon>
        <taxon>Mollicutes</taxon>
        <taxon>Acholeplasmatales</taxon>
        <taxon>Acholeplasmataceae</taxon>
        <taxon>Paracholeplasma</taxon>
    </lineage>
</organism>
<dbReference type="EMBL" id="JAOVQM010000001">
    <property type="protein sequence ID" value="MCV2231537.1"/>
    <property type="molecule type" value="Genomic_DNA"/>
</dbReference>
<evidence type="ECO:0000313" key="3">
    <source>
        <dbReference type="EMBL" id="MCV2231537.1"/>
    </source>
</evidence>
<keyword evidence="1" id="KW-0732">Signal</keyword>
<evidence type="ECO:0000313" key="4">
    <source>
        <dbReference type="Proteomes" id="UP001177160"/>
    </source>
</evidence>
<proteinExistence type="predicted"/>
<dbReference type="PANTHER" id="PTHR35936:SF17">
    <property type="entry name" value="ARGININE-BINDING EXTRACELLULAR PROTEIN ARTP"/>
    <property type="match status" value="1"/>
</dbReference>
<dbReference type="Proteomes" id="UP001177160">
    <property type="component" value="Unassembled WGS sequence"/>
</dbReference>
<evidence type="ECO:0000256" key="1">
    <source>
        <dbReference type="ARBA" id="ARBA00022729"/>
    </source>
</evidence>
<dbReference type="SMART" id="SM00062">
    <property type="entry name" value="PBPb"/>
    <property type="match status" value="1"/>
</dbReference>
<dbReference type="PANTHER" id="PTHR35936">
    <property type="entry name" value="MEMBRANE-BOUND LYTIC MUREIN TRANSGLYCOSYLASE F"/>
    <property type="match status" value="1"/>
</dbReference>
<accession>A0ABT2Y483</accession>
<reference evidence="3" key="1">
    <citation type="submission" date="2022-09" db="EMBL/GenBank/DDBJ databases">
        <title>Novel Mycoplasma species identified in domestic and wild animals.</title>
        <authorList>
            <person name="Volokhov D.V."/>
            <person name="Furtak V.A."/>
            <person name="Zagorodnyaya T.A."/>
        </authorList>
    </citation>
    <scope>NUCLEOTIDE SEQUENCE</scope>
    <source>
        <strain evidence="3">Oakley</strain>
    </source>
</reference>
<sequence length="239" mass="25882">MDLRYPPFETVTTMNDPEGISVDVAKAFGDFIGRDVEIVNTNFASLIPALNAGDIDIIIASMSITEERKQSVDFTNPYFYFKIISLLNKSFATTNGLTEDSTVEQLLAVTGAKYIGIASQVSATIPASYGKDVIEATDLSTAVASVAQGTADILLMSANPVLDGYKANQSTTIVVWDAFVSSPIGMAVKKGNTELLADANRFIETFNDEGGLYAILSEKWDAILLEKLGRYGLEFYINE</sequence>